<reference evidence="1" key="1">
    <citation type="submission" date="2021-08" db="EMBL/GenBank/DDBJ databases">
        <title>The first chromosome-level gecko genome reveals the dynamic sex chromosomes of Neotropical dwarf geckos (Sphaerodactylidae: Sphaerodactylus).</title>
        <authorList>
            <person name="Pinto B.J."/>
            <person name="Keating S.E."/>
            <person name="Gamble T."/>
        </authorList>
    </citation>
    <scope>NUCLEOTIDE SEQUENCE</scope>
    <source>
        <strain evidence="1">TG3544</strain>
    </source>
</reference>
<keyword evidence="2" id="KW-1185">Reference proteome</keyword>
<organism evidence="1 2">
    <name type="scientific">Sphaerodactylus townsendi</name>
    <dbReference type="NCBI Taxonomy" id="933632"/>
    <lineage>
        <taxon>Eukaryota</taxon>
        <taxon>Metazoa</taxon>
        <taxon>Chordata</taxon>
        <taxon>Craniata</taxon>
        <taxon>Vertebrata</taxon>
        <taxon>Euteleostomi</taxon>
        <taxon>Lepidosauria</taxon>
        <taxon>Squamata</taxon>
        <taxon>Bifurcata</taxon>
        <taxon>Gekkota</taxon>
        <taxon>Sphaerodactylidae</taxon>
        <taxon>Sphaerodactylus</taxon>
    </lineage>
</organism>
<evidence type="ECO:0000313" key="1">
    <source>
        <dbReference type="EMBL" id="KAH8016473.1"/>
    </source>
</evidence>
<proteinExistence type="predicted"/>
<comment type="caution">
    <text evidence="1">The sequence shown here is derived from an EMBL/GenBank/DDBJ whole genome shotgun (WGS) entry which is preliminary data.</text>
</comment>
<gene>
    <name evidence="1" type="ORF">K3G42_018259</name>
</gene>
<accession>A0ACB8G9W3</accession>
<name>A0ACB8G9W3_9SAUR</name>
<evidence type="ECO:0000313" key="2">
    <source>
        <dbReference type="Proteomes" id="UP000827872"/>
    </source>
</evidence>
<dbReference type="Proteomes" id="UP000827872">
    <property type="component" value="Linkage Group LG01"/>
</dbReference>
<protein>
    <submittedName>
        <fullName evidence="1">Uncharacterized protein</fullName>
    </submittedName>
</protein>
<dbReference type="EMBL" id="CM037614">
    <property type="protein sequence ID" value="KAH8016473.1"/>
    <property type="molecule type" value="Genomic_DNA"/>
</dbReference>
<sequence length="190" mass="19394">MPAVAVIVATACLGSWGETWDTRTSELHRFRCLLVPSAAVAVVPLSGHDSPCRPPPWPIRPSLLPPRHAAVTLAPSGRWVPPPASLPPARPSGRQFQRLLVPSAAVAIVPLSGRGSPCRRPPWLIRPSLRAPHHATASGPVLPLVPASSLGPGSVAACRSPLLSTLAEGGGLPPAVSMALSLAGAPAVGG</sequence>